<feature type="region of interest" description="Disordered" evidence="6">
    <location>
        <begin position="1"/>
        <end position="44"/>
    </location>
</feature>
<dbReference type="Pfam" id="PF00201">
    <property type="entry name" value="UDPGT"/>
    <property type="match status" value="1"/>
</dbReference>
<dbReference type="Gene3D" id="3.40.50.2000">
    <property type="entry name" value="Glycogen Phosphorylase B"/>
    <property type="match status" value="2"/>
</dbReference>
<dbReference type="Proteomes" id="UP001224775">
    <property type="component" value="Unassembled WGS sequence"/>
</dbReference>
<keyword evidence="2" id="KW-0479">Metal-binding</keyword>
<dbReference type="EC" id="2.4.1.-" evidence="8"/>
<evidence type="ECO:0000259" key="7">
    <source>
        <dbReference type="PROSITE" id="PS50865"/>
    </source>
</evidence>
<dbReference type="InterPro" id="IPR002893">
    <property type="entry name" value="Znf_MYND"/>
</dbReference>
<dbReference type="PROSITE" id="PS01360">
    <property type="entry name" value="ZF_MYND_1"/>
    <property type="match status" value="1"/>
</dbReference>
<evidence type="ECO:0000256" key="5">
    <source>
        <dbReference type="PROSITE-ProRule" id="PRU00134"/>
    </source>
</evidence>
<evidence type="ECO:0000313" key="9">
    <source>
        <dbReference type="Proteomes" id="UP001224775"/>
    </source>
</evidence>
<dbReference type="EMBL" id="JATAAI010000037">
    <property type="protein sequence ID" value="KAK1734728.1"/>
    <property type="molecule type" value="Genomic_DNA"/>
</dbReference>
<dbReference type="SUPFAM" id="SSF144232">
    <property type="entry name" value="HIT/MYND zinc finger-like"/>
    <property type="match status" value="1"/>
</dbReference>
<dbReference type="GO" id="GO:0008194">
    <property type="term" value="F:UDP-glycosyltransferase activity"/>
    <property type="evidence" value="ECO:0007669"/>
    <property type="project" value="InterPro"/>
</dbReference>
<dbReference type="Pfam" id="PF01753">
    <property type="entry name" value="zf-MYND"/>
    <property type="match status" value="1"/>
</dbReference>
<evidence type="ECO:0000256" key="4">
    <source>
        <dbReference type="ARBA" id="ARBA00022833"/>
    </source>
</evidence>
<dbReference type="PANTHER" id="PTHR48044:SF21">
    <property type="entry name" value="GLYCOSYLTRANSFERASE"/>
    <property type="match status" value="1"/>
</dbReference>
<dbReference type="AlphaFoldDB" id="A0AAD9D6K8"/>
<dbReference type="GO" id="GO:0008270">
    <property type="term" value="F:zinc ion binding"/>
    <property type="evidence" value="ECO:0007669"/>
    <property type="project" value="UniProtKB-KW"/>
</dbReference>
<dbReference type="PANTHER" id="PTHR48044">
    <property type="entry name" value="GLYCOSYLTRANSFERASE"/>
    <property type="match status" value="1"/>
</dbReference>
<comment type="caution">
    <text evidence="8">The sequence shown here is derived from an EMBL/GenBank/DDBJ whole genome shotgun (WGS) entry which is preliminary data.</text>
</comment>
<accession>A0AAD9D6K8</accession>
<proteinExistence type="predicted"/>
<dbReference type="Gene3D" id="6.10.140.2220">
    <property type="match status" value="1"/>
</dbReference>
<protein>
    <submittedName>
        <fullName evidence="8">UDP-glycosyltransferase-related protein</fullName>
        <ecNumber evidence="8">2.4.1.-</ecNumber>
    </submittedName>
</protein>
<keyword evidence="4" id="KW-0862">Zinc</keyword>
<evidence type="ECO:0000256" key="3">
    <source>
        <dbReference type="ARBA" id="ARBA00022771"/>
    </source>
</evidence>
<feature type="domain" description="MYND-type" evidence="7">
    <location>
        <begin position="493"/>
        <end position="533"/>
    </location>
</feature>
<dbReference type="PROSITE" id="PS50865">
    <property type="entry name" value="ZF_MYND_2"/>
    <property type="match status" value="1"/>
</dbReference>
<evidence type="ECO:0000256" key="6">
    <source>
        <dbReference type="SAM" id="MobiDB-lite"/>
    </source>
</evidence>
<keyword evidence="8" id="KW-0328">Glycosyltransferase</keyword>
<gene>
    <name evidence="8" type="ORF">QTG54_014601</name>
</gene>
<dbReference type="InterPro" id="IPR002213">
    <property type="entry name" value="UDP_glucos_trans"/>
</dbReference>
<organism evidence="8 9">
    <name type="scientific">Skeletonema marinoi</name>
    <dbReference type="NCBI Taxonomy" id="267567"/>
    <lineage>
        <taxon>Eukaryota</taxon>
        <taxon>Sar</taxon>
        <taxon>Stramenopiles</taxon>
        <taxon>Ochrophyta</taxon>
        <taxon>Bacillariophyta</taxon>
        <taxon>Coscinodiscophyceae</taxon>
        <taxon>Thalassiosirophycidae</taxon>
        <taxon>Thalassiosirales</taxon>
        <taxon>Skeletonemataceae</taxon>
        <taxon>Skeletonema</taxon>
        <taxon>Skeletonema marinoi-dohrnii complex</taxon>
    </lineage>
</organism>
<keyword evidence="1 8" id="KW-0808">Transferase</keyword>
<dbReference type="SUPFAM" id="SSF53756">
    <property type="entry name" value="UDP-Glycosyltransferase/glycogen phosphorylase"/>
    <property type="match status" value="1"/>
</dbReference>
<evidence type="ECO:0000256" key="2">
    <source>
        <dbReference type="ARBA" id="ARBA00022723"/>
    </source>
</evidence>
<evidence type="ECO:0000256" key="1">
    <source>
        <dbReference type="ARBA" id="ARBA00022679"/>
    </source>
</evidence>
<reference evidence="8" key="1">
    <citation type="submission" date="2023-06" db="EMBL/GenBank/DDBJ databases">
        <title>Survivors Of The Sea: Transcriptome response of Skeletonema marinoi to long-term dormancy.</title>
        <authorList>
            <person name="Pinder M.I.M."/>
            <person name="Kourtchenko O."/>
            <person name="Robertson E.K."/>
            <person name="Larsson T."/>
            <person name="Maumus F."/>
            <person name="Osuna-Cruz C.M."/>
            <person name="Vancaester E."/>
            <person name="Stenow R."/>
            <person name="Vandepoele K."/>
            <person name="Ploug H."/>
            <person name="Bruchert V."/>
            <person name="Godhe A."/>
            <person name="Topel M."/>
        </authorList>
    </citation>
    <scope>NUCLEOTIDE SEQUENCE</scope>
    <source>
        <strain evidence="8">R05AC</strain>
    </source>
</reference>
<evidence type="ECO:0000313" key="8">
    <source>
        <dbReference type="EMBL" id="KAK1734728.1"/>
    </source>
</evidence>
<sequence length="1127" mass="126415">MARSKKKKGGRSNKQRRRKDDDSAQEQQQSSQRRNQETRFDSPNPISVAIYGGSLMSLSPTNVVEAVQKREEVPTAAVQLLLYENSKAVLNLPQQREEFFDVDITVVIQRLIDADLISTLIDLVTANDCMLEEGGSEEVWGKPLCFWWLSMLNSFCVDETYSWVRPRIASSIAPLVRCMQDDCTREYFRSNMKWHASMFVFIALIHELSKTKEALDVLLQYEGFSEFMIHCMLWGEYRPDIINEAESYSYPDIKGNVASGFLGRLLKHYADSPEEGRKKVLEIATMPSVNRAYDPNCSTPFIHGLVQCIQNSIMSKKDDKGELFYILRHFTMVDCLDKNVIASIVKVGTHNALDHSDASNIVEVCLHMVASSPNTWLTWSTGYLDDKRFSFAIDAGLFEMFLVLLERFEERSGDEEDRLTKAISSIMNAANKARFFKRTAKSIFKRSERILDALGTSSIPDDNANCKQITRMMKSILDAKQAPDERRDIKWPCKHCLRMLTKEDIRRCGKCNETIYCSRECQVSDWHNHKKECDPSPEKGTKVMNVVSSYDQNASLHVQNLFRQNEYGFARQAVLIQHDITDCVCSIDIRNSPPVLKVMPISEFLALNPEDNIRDAISRGRDSYKEVISVGTTYCEKNGDVGVLVFNLGSARPGEYAAIQDQMKGMLEIQSSRENVDEVWDKFAECIWKLRWKGVGDRIDVEWDNSNRLAKKGWKVHYLSALVMKECIENTGATFDDERVAAPELCEGGLGYFAAYERLKEEICPGAKAWEGRAHTENLFLLMKLPGTIEWLKSKKPSVVVYCPIWNRIGQVSARVLGIPHVGIVTIAGFGGFHTILASFLEPEGATFDDFKRLYHSSESNQAAIDSLCSEPYNLDRSLFEEGTPLYYFGLEPPFGRTLGKHTLVTTIASLRDPLCDSLEEEDKLYMENGGSQLHYIGPMLGGDGMKRAATHKSAFTEEERKSIQSSVKADQTDSPLLICACGQQPDALDDIILPPNSIARASVPHVDILRCMDSTDLFVHHGGQNSTMEGGSCGISMIVCPTFSDQPVNAAKLVKLKVALSIARPTTSGPLAVEAYRAEVAKSVSSIIDQQEEFAAAALELKREIARGGGEEAAEETILQAIKDGV</sequence>
<feature type="compositionally biased region" description="Basic residues" evidence="6">
    <location>
        <begin position="1"/>
        <end position="17"/>
    </location>
</feature>
<keyword evidence="3 5" id="KW-0863">Zinc-finger</keyword>
<name>A0AAD9D6K8_9STRA</name>
<keyword evidence="9" id="KW-1185">Reference proteome</keyword>
<dbReference type="CDD" id="cd03784">
    <property type="entry name" value="GT1_Gtf-like"/>
    <property type="match status" value="1"/>
</dbReference>